<sequence length="201" mass="22618">MTESIEWLRLLIIDHRSLEYIIVFFGALLGGELALFTLGFLAAQKILSIFPVFLLSFLATYPSNILWFLLAQTDTVRKIVAHRYANTTISIISEAVNKISRGNHYIGLIFAKFLVGTPIILIMYVNKNRLSLKEFFIYETPAVLLSLLVIIPIGYLSGLGFSYLADIFNNLYAAIGFIIFIAIVVAVAQSWLKSKFTNIEN</sequence>
<dbReference type="AlphaFoldDB" id="A0A1F6WBU4"/>
<proteinExistence type="predicted"/>
<evidence type="ECO:0000256" key="1">
    <source>
        <dbReference type="SAM" id="Phobius"/>
    </source>
</evidence>
<accession>A0A1F6WBU4</accession>
<keyword evidence="1" id="KW-0472">Membrane</keyword>
<keyword evidence="1" id="KW-1133">Transmembrane helix</keyword>
<dbReference type="EMBL" id="MFUJ01000013">
    <property type="protein sequence ID" value="OGI79378.1"/>
    <property type="molecule type" value="Genomic_DNA"/>
</dbReference>
<evidence type="ECO:0000313" key="2">
    <source>
        <dbReference type="EMBL" id="OGI79378.1"/>
    </source>
</evidence>
<feature type="transmembrane region" description="Helical" evidence="1">
    <location>
        <begin position="49"/>
        <end position="70"/>
    </location>
</feature>
<feature type="transmembrane region" description="Helical" evidence="1">
    <location>
        <begin position="137"/>
        <end position="165"/>
    </location>
</feature>
<feature type="transmembrane region" description="Helical" evidence="1">
    <location>
        <begin position="171"/>
        <end position="192"/>
    </location>
</feature>
<evidence type="ECO:0008006" key="4">
    <source>
        <dbReference type="Google" id="ProtNLM"/>
    </source>
</evidence>
<comment type="caution">
    <text evidence="2">The sequence shown here is derived from an EMBL/GenBank/DDBJ whole genome shotgun (WGS) entry which is preliminary data.</text>
</comment>
<dbReference type="Proteomes" id="UP000177052">
    <property type="component" value="Unassembled WGS sequence"/>
</dbReference>
<evidence type="ECO:0000313" key="3">
    <source>
        <dbReference type="Proteomes" id="UP000177052"/>
    </source>
</evidence>
<organism evidence="2 3">
    <name type="scientific">Candidatus Nomurabacteria bacterium RIFCSPHIGHO2_12_FULL_37_29</name>
    <dbReference type="NCBI Taxonomy" id="1801759"/>
    <lineage>
        <taxon>Bacteria</taxon>
        <taxon>Candidatus Nomuraibacteriota</taxon>
    </lineage>
</organism>
<name>A0A1F6WBU4_9BACT</name>
<keyword evidence="1" id="KW-0812">Transmembrane</keyword>
<gene>
    <name evidence="2" type="ORF">A3F19_01525</name>
</gene>
<reference evidence="2 3" key="1">
    <citation type="journal article" date="2016" name="Nat. Commun.">
        <title>Thousands of microbial genomes shed light on interconnected biogeochemical processes in an aquifer system.</title>
        <authorList>
            <person name="Anantharaman K."/>
            <person name="Brown C.T."/>
            <person name="Hug L.A."/>
            <person name="Sharon I."/>
            <person name="Castelle C.J."/>
            <person name="Probst A.J."/>
            <person name="Thomas B.C."/>
            <person name="Singh A."/>
            <person name="Wilkins M.J."/>
            <person name="Karaoz U."/>
            <person name="Brodie E.L."/>
            <person name="Williams K.H."/>
            <person name="Hubbard S.S."/>
            <person name="Banfield J.F."/>
        </authorList>
    </citation>
    <scope>NUCLEOTIDE SEQUENCE [LARGE SCALE GENOMIC DNA]</scope>
</reference>
<feature type="transmembrane region" description="Helical" evidence="1">
    <location>
        <begin position="105"/>
        <end position="125"/>
    </location>
</feature>
<feature type="transmembrane region" description="Helical" evidence="1">
    <location>
        <begin position="20"/>
        <end position="42"/>
    </location>
</feature>
<protein>
    <recommendedName>
        <fullName evidence="4">DedA family protein</fullName>
    </recommendedName>
</protein>